<name>A0A0T6LR18_WENVI</name>
<evidence type="ECO:0000313" key="2">
    <source>
        <dbReference type="Proteomes" id="UP000050867"/>
    </source>
</evidence>
<dbReference type="EMBL" id="LLZU01000025">
    <property type="protein sequence ID" value="KRV48377.1"/>
    <property type="molecule type" value="Genomic_DNA"/>
</dbReference>
<reference evidence="1 2" key="1">
    <citation type="submission" date="2015-10" db="EMBL/GenBank/DDBJ databases">
        <title>Draft genome sequence of pyrrolomycin-producing Streptomyces vitaminophilus.</title>
        <authorList>
            <person name="Graham D.E."/>
            <person name="Mahan K.M."/>
            <person name="Klingeman D.M."/>
            <person name="Hettich R.L."/>
            <person name="Parry R.J."/>
        </authorList>
    </citation>
    <scope>NUCLEOTIDE SEQUENCE [LARGE SCALE GENOMIC DNA]</scope>
    <source>
        <strain evidence="1 2">ATCC 31673</strain>
    </source>
</reference>
<keyword evidence="2" id="KW-1185">Reference proteome</keyword>
<organism evidence="1 2">
    <name type="scientific">Wenjunlia vitaminophila</name>
    <name type="common">Streptomyces vitaminophilus</name>
    <dbReference type="NCBI Taxonomy" id="76728"/>
    <lineage>
        <taxon>Bacteria</taxon>
        <taxon>Bacillati</taxon>
        <taxon>Actinomycetota</taxon>
        <taxon>Actinomycetes</taxon>
        <taxon>Kitasatosporales</taxon>
        <taxon>Streptomycetaceae</taxon>
        <taxon>Wenjunlia</taxon>
    </lineage>
</organism>
<evidence type="ECO:0000313" key="1">
    <source>
        <dbReference type="EMBL" id="KRV48377.1"/>
    </source>
</evidence>
<comment type="caution">
    <text evidence="1">The sequence shown here is derived from an EMBL/GenBank/DDBJ whole genome shotgun (WGS) entry which is preliminary data.</text>
</comment>
<protein>
    <submittedName>
        <fullName evidence="1">Uncharacterized protein</fullName>
    </submittedName>
</protein>
<sequence>MLPYVHSVLSPAKSASFLKPAGERRLARVPQLLHGGPRLQADAPARIRAVFPVWGNPVGLGVEATVYAQLLTPRGGLLVHRAAAGLACCWFAERCKWAL</sequence>
<gene>
    <name evidence="1" type="ORF">AQ490_25550</name>
</gene>
<dbReference type="Proteomes" id="UP000050867">
    <property type="component" value="Unassembled WGS sequence"/>
</dbReference>
<accession>A0A0T6LR18</accession>
<proteinExistence type="predicted"/>
<dbReference type="AlphaFoldDB" id="A0A0T6LR18"/>